<dbReference type="Pfam" id="PF23562">
    <property type="entry name" value="AMP-binding_C_3"/>
    <property type="match status" value="1"/>
</dbReference>
<gene>
    <name evidence="4" type="ORF">G6F50_009195</name>
</gene>
<dbReference type="EMBL" id="JAANIU010001756">
    <property type="protein sequence ID" value="KAG1566384.1"/>
    <property type="molecule type" value="Genomic_DNA"/>
</dbReference>
<proteinExistence type="predicted"/>
<dbReference type="InterPro" id="IPR051414">
    <property type="entry name" value="Adenylate-forming_Reductase"/>
</dbReference>
<dbReference type="SUPFAM" id="SSF51735">
    <property type="entry name" value="NAD(P)-binding Rossmann-fold domains"/>
    <property type="match status" value="1"/>
</dbReference>
<dbReference type="PANTHER" id="PTHR43439">
    <property type="entry name" value="PHENYLACETATE-COENZYME A LIGASE"/>
    <property type="match status" value="1"/>
</dbReference>
<organism evidence="4 5">
    <name type="scientific">Rhizopus delemar</name>
    <dbReference type="NCBI Taxonomy" id="936053"/>
    <lineage>
        <taxon>Eukaryota</taxon>
        <taxon>Fungi</taxon>
        <taxon>Fungi incertae sedis</taxon>
        <taxon>Mucoromycota</taxon>
        <taxon>Mucoromycotina</taxon>
        <taxon>Mucoromycetes</taxon>
        <taxon>Mucorales</taxon>
        <taxon>Mucorineae</taxon>
        <taxon>Rhizopodaceae</taxon>
        <taxon>Rhizopus</taxon>
    </lineage>
</organism>
<dbReference type="PANTHER" id="PTHR43439:SF2">
    <property type="entry name" value="ENZYME, PUTATIVE (JCVI)-RELATED"/>
    <property type="match status" value="1"/>
</dbReference>
<evidence type="ECO:0000256" key="1">
    <source>
        <dbReference type="ARBA" id="ARBA00022450"/>
    </source>
</evidence>
<name>A0A9P6YX68_9FUNG</name>
<keyword evidence="5" id="KW-1185">Reference proteome</keyword>
<dbReference type="InterPro" id="IPR000873">
    <property type="entry name" value="AMP-dep_synth/lig_dom"/>
</dbReference>
<keyword evidence="2" id="KW-0597">Phosphoprotein</keyword>
<dbReference type="Pfam" id="PF07993">
    <property type="entry name" value="NAD_binding_4"/>
    <property type="match status" value="1"/>
</dbReference>
<dbReference type="Gene3D" id="1.10.1200.10">
    <property type="entry name" value="ACP-like"/>
    <property type="match status" value="1"/>
</dbReference>
<dbReference type="InterPro" id="IPR009081">
    <property type="entry name" value="PP-bd_ACP"/>
</dbReference>
<dbReference type="InterPro" id="IPR042099">
    <property type="entry name" value="ANL_N_sf"/>
</dbReference>
<dbReference type="Pfam" id="PF00550">
    <property type="entry name" value="PP-binding"/>
    <property type="match status" value="1"/>
</dbReference>
<comment type="caution">
    <text evidence="4">The sequence shown here is derived from an EMBL/GenBank/DDBJ whole genome shotgun (WGS) entry which is preliminary data.</text>
</comment>
<evidence type="ECO:0000313" key="5">
    <source>
        <dbReference type="Proteomes" id="UP000740926"/>
    </source>
</evidence>
<dbReference type="PROSITE" id="PS00012">
    <property type="entry name" value="PHOSPHOPANTETHEINE"/>
    <property type="match status" value="1"/>
</dbReference>
<dbReference type="InterPro" id="IPR006162">
    <property type="entry name" value="Ppantetheine_attach_site"/>
</dbReference>
<evidence type="ECO:0000259" key="3">
    <source>
        <dbReference type="PROSITE" id="PS50075"/>
    </source>
</evidence>
<dbReference type="SUPFAM" id="SSF56801">
    <property type="entry name" value="Acetyl-CoA synthetase-like"/>
    <property type="match status" value="1"/>
</dbReference>
<evidence type="ECO:0000256" key="2">
    <source>
        <dbReference type="ARBA" id="ARBA00022553"/>
    </source>
</evidence>
<feature type="domain" description="Carrier" evidence="3">
    <location>
        <begin position="561"/>
        <end position="638"/>
    </location>
</feature>
<dbReference type="SUPFAM" id="SSF47336">
    <property type="entry name" value="ACP-like"/>
    <property type="match status" value="1"/>
</dbReference>
<evidence type="ECO:0000313" key="4">
    <source>
        <dbReference type="EMBL" id="KAG1566384.1"/>
    </source>
</evidence>
<dbReference type="Pfam" id="PF00501">
    <property type="entry name" value="AMP-binding"/>
    <property type="match status" value="1"/>
</dbReference>
<dbReference type="InterPro" id="IPR013120">
    <property type="entry name" value="FAR_NAD-bd"/>
</dbReference>
<sequence>MSSNSECFSDQSAVNYYKAFINFLRIKCDTYADRVFVHYYSNKAYKTITYAEFDRITTNLACKWIKEENLSGVVSYIGDHCVDYLITMIAIMKTRLTLFVISTRNSEAAIVSLLEKTQPKFFFTTPKYKTIIENANTKACGAKVTVVDPFDINAMLKEPLNPRYEEILDMHFSEEDLNQAALIIHSSGSTDFPKPIYVSNRYLINVCGVLSVYKEQNPHVDVIDKDDVILSTGPLFHLAGLFNVCNGAVVGASCVYLERLPTSQTEIDFALRYNKCTALVATPIILEEMVPYLEEKKDLSAIQRLKYIISGGAPLKREVGDWFEDHGVHICSLYGSTEMGVSMLANLDPQSKNWYSVRSIYSGHNEKRYIAFEEEGDGLKHLYVTADCPNLAIDVINRPDGGYSSNDLFEEDPDNPGYYIHRGRRDDILLMENGEKTNPVPMENTIRQSPIVKQVAVLGSGRKCTLALISIDTEHAMDYSPEEMISMVHKAVREANEECPSHSAILPNMVKILPLNKPLPTTAKGNVMRKRAEMIYKDIVEKAYKEFLEGSVHEPNDSSSWSSEQIESFLVRNSADVLNLPQPSLYNYQGSLFDLGLNSLTAIQLRNIIANYFKDIPRNFLFQYSTLSSMKEALVSKNQEDAAILIEKRYQQTQALAQSYIDRAVKDFPVAENKYRIEEKESVVLLTGATGSLGAFILRDLLRNPQVKKVYCLVRGKEAELYDRLMKSFKSRHLDTSLLNPERVEALPMRLNEPYLGLTKEYYEQLKDEVTIVQHCAWLLDFNMTIEHYDRECISPFYNLLKFAYRQANPMHVHFISSVSASAALAPEIEERPLPFDSHSAMPMGYAQSKFICEMLLNYLTTQKNFPCYVERVGQISGDSENGVWNTSEQYPMLFVSGGVLMHKMPKLNTEIDWIPVDYASAAIVDIMLRTAHFTADEENSIYHIVNPQTKSWSDVIDTMKSCGMKFDLVDATEWIEALSKDHSLPAFRLLAFYEDSFKSGFRMPYYQTKKTCEMAPVLGQSPMIDSELFKKYLHHWQSVGFYSLSN</sequence>
<dbReference type="InterPro" id="IPR036291">
    <property type="entry name" value="NAD(P)-bd_dom_sf"/>
</dbReference>
<dbReference type="Proteomes" id="UP000740926">
    <property type="component" value="Unassembled WGS sequence"/>
</dbReference>
<protein>
    <recommendedName>
        <fullName evidence="3">Carrier domain-containing protein</fullName>
    </recommendedName>
</protein>
<dbReference type="PROSITE" id="PS50075">
    <property type="entry name" value="CARRIER"/>
    <property type="match status" value="1"/>
</dbReference>
<reference evidence="4 5" key="1">
    <citation type="journal article" date="2020" name="Microb. Genom.">
        <title>Genetic diversity of clinical and environmental Mucorales isolates obtained from an investigation of mucormycosis cases among solid organ transplant recipients.</title>
        <authorList>
            <person name="Nguyen M.H."/>
            <person name="Kaul D."/>
            <person name="Muto C."/>
            <person name="Cheng S.J."/>
            <person name="Richter R.A."/>
            <person name="Bruno V.M."/>
            <person name="Liu G."/>
            <person name="Beyhan S."/>
            <person name="Sundermann A.J."/>
            <person name="Mounaud S."/>
            <person name="Pasculle A.W."/>
            <person name="Nierman W.C."/>
            <person name="Driscoll E."/>
            <person name="Cumbie R."/>
            <person name="Clancy C.J."/>
            <person name="Dupont C.L."/>
        </authorList>
    </citation>
    <scope>NUCLEOTIDE SEQUENCE [LARGE SCALE GENOMIC DNA]</scope>
    <source>
        <strain evidence="4 5">GL24</strain>
    </source>
</reference>
<accession>A0A9P6YX68</accession>
<dbReference type="Gene3D" id="3.40.50.720">
    <property type="entry name" value="NAD(P)-binding Rossmann-like Domain"/>
    <property type="match status" value="1"/>
</dbReference>
<dbReference type="InterPro" id="IPR036736">
    <property type="entry name" value="ACP-like_sf"/>
</dbReference>
<dbReference type="OMA" id="SSISACM"/>
<dbReference type="AlphaFoldDB" id="A0A9P6YX68"/>
<keyword evidence="1" id="KW-0596">Phosphopantetheine</keyword>
<dbReference type="Gene3D" id="3.40.50.12780">
    <property type="entry name" value="N-terminal domain of ligase-like"/>
    <property type="match status" value="1"/>
</dbReference>